<accession>A0A7K1FNN4</accession>
<keyword evidence="2" id="KW-1185">Reference proteome</keyword>
<evidence type="ECO:0000313" key="1">
    <source>
        <dbReference type="EMBL" id="MTD15777.1"/>
    </source>
</evidence>
<dbReference type="GO" id="GO:0005829">
    <property type="term" value="C:cytosol"/>
    <property type="evidence" value="ECO:0007669"/>
    <property type="project" value="TreeGrafter"/>
</dbReference>
<dbReference type="GO" id="GO:0019239">
    <property type="term" value="F:deaminase activity"/>
    <property type="evidence" value="ECO:0007669"/>
    <property type="project" value="TreeGrafter"/>
</dbReference>
<dbReference type="Gene3D" id="3.30.1330.40">
    <property type="entry name" value="RutC-like"/>
    <property type="match status" value="3"/>
</dbReference>
<dbReference type="CDD" id="cd00448">
    <property type="entry name" value="YjgF_YER057c_UK114_family"/>
    <property type="match status" value="2"/>
</dbReference>
<evidence type="ECO:0000313" key="2">
    <source>
        <dbReference type="Proteomes" id="UP000460221"/>
    </source>
</evidence>
<dbReference type="InterPro" id="IPR006175">
    <property type="entry name" value="YjgF/YER057c/UK114"/>
</dbReference>
<dbReference type="InterPro" id="IPR035959">
    <property type="entry name" value="RutC-like_sf"/>
</dbReference>
<dbReference type="SUPFAM" id="SSF55298">
    <property type="entry name" value="YjgF-like"/>
    <property type="match status" value="3"/>
</dbReference>
<comment type="caution">
    <text evidence="1">The sequence shown here is derived from an EMBL/GenBank/DDBJ whole genome shotgun (WGS) entry which is preliminary data.</text>
</comment>
<reference evidence="1 2" key="1">
    <citation type="submission" date="2019-11" db="EMBL/GenBank/DDBJ databases">
        <authorList>
            <person name="Jiang L.-Q."/>
        </authorList>
    </citation>
    <scope>NUCLEOTIDE SEQUENCE [LARGE SCALE GENOMIC DNA]</scope>
    <source>
        <strain evidence="1 2">YIM 132087</strain>
    </source>
</reference>
<evidence type="ECO:0008006" key="3">
    <source>
        <dbReference type="Google" id="ProtNLM"/>
    </source>
</evidence>
<organism evidence="1 2">
    <name type="scientific">Nakamurella alba</name>
    <dbReference type="NCBI Taxonomy" id="2665158"/>
    <lineage>
        <taxon>Bacteria</taxon>
        <taxon>Bacillati</taxon>
        <taxon>Actinomycetota</taxon>
        <taxon>Actinomycetes</taxon>
        <taxon>Nakamurellales</taxon>
        <taxon>Nakamurellaceae</taxon>
        <taxon>Nakamurella</taxon>
    </lineage>
</organism>
<proteinExistence type="predicted"/>
<gene>
    <name evidence="1" type="ORF">GIS00_17725</name>
</gene>
<dbReference type="Proteomes" id="UP000460221">
    <property type="component" value="Unassembled WGS sequence"/>
</dbReference>
<dbReference type="PANTHER" id="PTHR11803:SF39">
    <property type="entry name" value="2-IMINOBUTANOATE_2-IMINOPROPANOATE DEAMINASE"/>
    <property type="match status" value="1"/>
</dbReference>
<dbReference type="EMBL" id="WLYK01000007">
    <property type="protein sequence ID" value="MTD15777.1"/>
    <property type="molecule type" value="Genomic_DNA"/>
</dbReference>
<name>A0A7K1FNN4_9ACTN</name>
<protein>
    <recommendedName>
        <fullName evidence="3">RidA family protein</fullName>
    </recommendedName>
</protein>
<dbReference type="AlphaFoldDB" id="A0A7K1FNN4"/>
<dbReference type="Pfam" id="PF01042">
    <property type="entry name" value="Ribonuc_L-PSP"/>
    <property type="match status" value="2"/>
</dbReference>
<sequence>MRSQEPAQVSSKRVAHNVPGADFPEWYPSSSVVTAGPYAFTASMSAVDFATGVAPAASVSPGLPRTTGHPVKLQVRETYRRLSAALGAVGSSLEAGVSINQWQPTFRGDAVRDDSAQNAYVEHWEAWRDVAHAYIQGRNEFLIDDRPASCLLPVDRLVAKDSLIEIQLVSLLDDSGISKRAYAHDVHNPLGGYSVGMEAGPLLFSAGFIPTDFESGLHPNARVPQHIWYGNQVAAETAETLRQIRITMESAGADWADVVKVVLYLTPEGMRNLPAVEEVWQQNWPDSPPARAIVPVSGIGGVKGGNVEIFVIVARRDAGGDREVITAPDALPAIGHQVQAIRSGEFLFLSTQLGRSADGPLPAAVAAQDGLPFTRRALVDQVRAIHEDVAKICAAAGTSIENTVKADLYLTDFGDLATLFEVWPEPFTDGLPAAGFFEVPPGSLEVPGCTVAADIIVHCPQG</sequence>
<dbReference type="PANTHER" id="PTHR11803">
    <property type="entry name" value="2-IMINOBUTANOATE/2-IMINOPROPANOATE DEAMINASE RIDA"/>
    <property type="match status" value="1"/>
</dbReference>